<keyword evidence="1" id="KW-0472">Membrane</keyword>
<organism evidence="2 3">
    <name type="scientific">Cellulomonas denverensis</name>
    <dbReference type="NCBI Taxonomy" id="264297"/>
    <lineage>
        <taxon>Bacteria</taxon>
        <taxon>Bacillati</taxon>
        <taxon>Actinomycetota</taxon>
        <taxon>Actinomycetes</taxon>
        <taxon>Micrococcales</taxon>
        <taxon>Cellulomonadaceae</taxon>
        <taxon>Cellulomonas</taxon>
    </lineage>
</organism>
<dbReference type="AlphaFoldDB" id="A0A7X6QZX0"/>
<sequence length="220" mass="24147">MQLTREQFARQVIVPAGPAGAIAPLVGSIAVLLLLTNLRTCWRSRELNPGVSFWQLFWGLRDAGDLDPVRLLLVGGPLLLVPVVLALVLADRAGRGARVDRHYRAYLRSGWTAVQIPTGVRVPVNRVRLPLVVLCGPQESPPAMAAAAARVGARVAAMDRQERREWESRLPTTVESGFRVGGLMPELPPSTLACTRRRRTDRVLVIGDGIVLRVRHRRGV</sequence>
<dbReference type="RefSeq" id="WP_168630711.1">
    <property type="nucleotide sequence ID" value="NZ_BONL01000025.1"/>
</dbReference>
<gene>
    <name evidence="2" type="ORF">HGA03_12960</name>
</gene>
<feature type="transmembrane region" description="Helical" evidence="1">
    <location>
        <begin position="71"/>
        <end position="90"/>
    </location>
</feature>
<keyword evidence="1" id="KW-1133">Transmembrane helix</keyword>
<dbReference type="Proteomes" id="UP000581206">
    <property type="component" value="Unassembled WGS sequence"/>
</dbReference>
<evidence type="ECO:0000256" key="1">
    <source>
        <dbReference type="SAM" id="Phobius"/>
    </source>
</evidence>
<feature type="transmembrane region" description="Helical" evidence="1">
    <location>
        <begin position="12"/>
        <end position="35"/>
    </location>
</feature>
<evidence type="ECO:0000313" key="2">
    <source>
        <dbReference type="EMBL" id="NKY23575.1"/>
    </source>
</evidence>
<keyword evidence="1" id="KW-0812">Transmembrane</keyword>
<name>A0A7X6QZX0_9CELL</name>
<proteinExistence type="predicted"/>
<keyword evidence="3" id="KW-1185">Reference proteome</keyword>
<evidence type="ECO:0000313" key="3">
    <source>
        <dbReference type="Proteomes" id="UP000581206"/>
    </source>
</evidence>
<protein>
    <submittedName>
        <fullName evidence="2">Uncharacterized protein</fullName>
    </submittedName>
</protein>
<reference evidence="2 3" key="1">
    <citation type="submission" date="2020-04" db="EMBL/GenBank/DDBJ databases">
        <title>MicrobeNet Type strains.</title>
        <authorList>
            <person name="Nicholson A.C."/>
        </authorList>
    </citation>
    <scope>NUCLEOTIDE SEQUENCE [LARGE SCALE GENOMIC DNA]</scope>
    <source>
        <strain evidence="2 3">ATCC BAA-788</strain>
    </source>
</reference>
<dbReference type="EMBL" id="JAAXOX010000007">
    <property type="protein sequence ID" value="NKY23575.1"/>
    <property type="molecule type" value="Genomic_DNA"/>
</dbReference>
<accession>A0A7X6QZX0</accession>
<comment type="caution">
    <text evidence="2">The sequence shown here is derived from an EMBL/GenBank/DDBJ whole genome shotgun (WGS) entry which is preliminary data.</text>
</comment>